<evidence type="ECO:0000256" key="1">
    <source>
        <dbReference type="SAM" id="MobiDB-lite"/>
    </source>
</evidence>
<dbReference type="InterPro" id="IPR051943">
    <property type="entry name" value="TRAFAC_Dynamin-like_GTPase"/>
</dbReference>
<dbReference type="Gene3D" id="1.10.268.20">
    <property type="match status" value="1"/>
</dbReference>
<dbReference type="PANTHER" id="PTHR43681">
    <property type="entry name" value="TRANSMEMBRANE GTPASE FZO"/>
    <property type="match status" value="1"/>
</dbReference>
<feature type="compositionally biased region" description="Basic and acidic residues" evidence="1">
    <location>
        <begin position="493"/>
        <end position="527"/>
    </location>
</feature>
<reference evidence="3" key="1">
    <citation type="submission" date="2017-02" db="UniProtKB">
        <authorList>
            <consortium name="WormBaseParasite"/>
        </authorList>
    </citation>
    <scope>IDENTIFICATION</scope>
</reference>
<dbReference type="AlphaFoldDB" id="A0A0N5A7C1"/>
<sequence>MVEKKKEAIKKVEKNEKKPGQPVSKKDVSKKEQSVRCIKKKDESKVVPKVEMKPHLDPRMIGAITSLSVHYQEVVQPMLEHHSYNIITKSALINPNAIVSKPTILVIGTQQSGKSSLINYILQEEEGYSKKIDDFKSKSHNFTHLIHGLSCSYTSPELAPSNLIWPFNNMSELSTKKDGTELQIVTLNHQLLNEITFIDSPGINKNFGESKKDESGYMCLLTNLFERVDLIFFVGTPNTLKASMGKILDELNRISYKTIFVLNKCDEFKSENEFIRIKDSCKTFLSTYIRDNDITIFLTSLDGKKHEEKACQDFIDKDMALLINRIYKLPTAYKLSRIQSILKNSMQVFFIASIQNELVRRAKRQWAHITIKASEVRASCKDFMELNGSEKFINDNCDLITKSYMGLERSKWNSFKPEQVISLKNFLKIDLPYLLSCANDEGESFVKHPLPGMAKKEEEIVPKAPVSKRKVIKEIMIEVPQDDDDDDDEEENEKNKRSEEKKPENGENKECENKGDEKKEGGEEVKEKNKKKKKKNKQIKLDQTVLNQINN</sequence>
<feature type="region of interest" description="Disordered" evidence="1">
    <location>
        <begin position="1"/>
        <end position="35"/>
    </location>
</feature>
<dbReference type="InterPro" id="IPR022812">
    <property type="entry name" value="Dynamin"/>
</dbReference>
<evidence type="ECO:0000313" key="2">
    <source>
        <dbReference type="Proteomes" id="UP000038045"/>
    </source>
</evidence>
<feature type="compositionally biased region" description="Acidic residues" evidence="1">
    <location>
        <begin position="480"/>
        <end position="492"/>
    </location>
</feature>
<protein>
    <submittedName>
        <fullName evidence="3">G domain-containing protein</fullName>
    </submittedName>
</protein>
<proteinExistence type="predicted"/>
<feature type="region of interest" description="Disordered" evidence="1">
    <location>
        <begin position="476"/>
        <end position="551"/>
    </location>
</feature>
<dbReference type="WBParaSite" id="PTRK_0001790400.1">
    <property type="protein sequence ID" value="PTRK_0001790400.1"/>
    <property type="gene ID" value="PTRK_0001790400"/>
</dbReference>
<dbReference type="SUPFAM" id="SSF52540">
    <property type="entry name" value="P-loop containing nucleoside triphosphate hydrolases"/>
    <property type="match status" value="1"/>
</dbReference>
<evidence type="ECO:0000313" key="3">
    <source>
        <dbReference type="WBParaSite" id="PTRK_0001790400.1"/>
    </source>
</evidence>
<accession>A0A0N5A7C1</accession>
<dbReference type="PRINTS" id="PR00195">
    <property type="entry name" value="DYNAMIN"/>
</dbReference>
<name>A0A0N5A7C1_PARTI</name>
<dbReference type="Gene3D" id="3.40.50.300">
    <property type="entry name" value="P-loop containing nucleotide triphosphate hydrolases"/>
    <property type="match status" value="1"/>
</dbReference>
<feature type="compositionally biased region" description="Basic residues" evidence="1">
    <location>
        <begin position="528"/>
        <end position="538"/>
    </location>
</feature>
<dbReference type="InterPro" id="IPR027417">
    <property type="entry name" value="P-loop_NTPase"/>
</dbReference>
<dbReference type="Proteomes" id="UP000038045">
    <property type="component" value="Unplaced"/>
</dbReference>
<dbReference type="STRING" id="131310.A0A0N5A7C1"/>
<keyword evidence="2" id="KW-1185">Reference proteome</keyword>
<organism evidence="2 3">
    <name type="scientific">Parastrongyloides trichosuri</name>
    <name type="common">Possum-specific nematode worm</name>
    <dbReference type="NCBI Taxonomy" id="131310"/>
    <lineage>
        <taxon>Eukaryota</taxon>
        <taxon>Metazoa</taxon>
        <taxon>Ecdysozoa</taxon>
        <taxon>Nematoda</taxon>
        <taxon>Chromadorea</taxon>
        <taxon>Rhabditida</taxon>
        <taxon>Tylenchina</taxon>
        <taxon>Panagrolaimomorpha</taxon>
        <taxon>Strongyloidoidea</taxon>
        <taxon>Strongyloididae</taxon>
        <taxon>Parastrongyloides</taxon>
    </lineage>
</organism>
<dbReference type="PANTHER" id="PTHR43681:SF1">
    <property type="entry name" value="SARCALUMENIN"/>
    <property type="match status" value="1"/>
</dbReference>